<dbReference type="RefSeq" id="WP_006099437.1">
    <property type="nucleotide sequence ID" value="NZ_DS989844.1"/>
</dbReference>
<dbReference type="HOGENOM" id="CLU_130937_0_0_3"/>
<sequence length="153" mass="17114">MHKGLRILLRGLVVAASTVVASTALAQTEPSDFEPIRLETIPDTFERAFFNESGTFYENRSLGRQLEYMIGPGGIGSAGFPDLELERDAELINILYEDALNRQFASDPVIRTPDLPNPFDTSVRLLPVSDRFRPQASPRIEGTEFFFEAPLPR</sequence>
<keyword evidence="1" id="KW-0732">Signal</keyword>
<evidence type="ECO:0000313" key="3">
    <source>
        <dbReference type="Proteomes" id="UP000003835"/>
    </source>
</evidence>
<gene>
    <name evidence="2" type="ORF">MC7420_462</name>
</gene>
<evidence type="ECO:0000313" key="2">
    <source>
        <dbReference type="EMBL" id="EDX77325.1"/>
    </source>
</evidence>
<reference evidence="2 3" key="1">
    <citation type="submission" date="2008-07" db="EMBL/GenBank/DDBJ databases">
        <authorList>
            <person name="Tandeau de Marsac N."/>
            <person name="Ferriera S."/>
            <person name="Johnson J."/>
            <person name="Kravitz S."/>
            <person name="Beeson K."/>
            <person name="Sutton G."/>
            <person name="Rogers Y.-H."/>
            <person name="Friedman R."/>
            <person name="Frazier M."/>
            <person name="Venter J.C."/>
        </authorList>
    </citation>
    <scope>NUCLEOTIDE SEQUENCE [LARGE SCALE GENOMIC DNA]</scope>
    <source>
        <strain evidence="2 3">PCC 7420</strain>
    </source>
</reference>
<name>B4VLN8_9CYAN</name>
<protein>
    <submittedName>
        <fullName evidence="2">Uncharacterized protein</fullName>
    </submittedName>
</protein>
<feature type="chain" id="PRO_5002825264" evidence="1">
    <location>
        <begin position="27"/>
        <end position="153"/>
    </location>
</feature>
<evidence type="ECO:0000256" key="1">
    <source>
        <dbReference type="SAM" id="SignalP"/>
    </source>
</evidence>
<organism evidence="2 3">
    <name type="scientific">Coleofasciculus chthonoplastes PCC 7420</name>
    <dbReference type="NCBI Taxonomy" id="118168"/>
    <lineage>
        <taxon>Bacteria</taxon>
        <taxon>Bacillati</taxon>
        <taxon>Cyanobacteriota</taxon>
        <taxon>Cyanophyceae</taxon>
        <taxon>Coleofasciculales</taxon>
        <taxon>Coleofasciculaceae</taxon>
        <taxon>Coleofasciculus</taxon>
    </lineage>
</organism>
<dbReference type="eggNOG" id="ENOG5032ZTX">
    <property type="taxonomic scope" value="Bacteria"/>
</dbReference>
<dbReference type="STRING" id="118168.MC7420_462"/>
<dbReference type="EMBL" id="DS989844">
    <property type="protein sequence ID" value="EDX77325.1"/>
    <property type="molecule type" value="Genomic_DNA"/>
</dbReference>
<dbReference type="Proteomes" id="UP000003835">
    <property type="component" value="Unassembled WGS sequence"/>
</dbReference>
<feature type="signal peptide" evidence="1">
    <location>
        <begin position="1"/>
        <end position="26"/>
    </location>
</feature>
<dbReference type="AlphaFoldDB" id="B4VLN8"/>
<proteinExistence type="predicted"/>
<dbReference type="OrthoDB" id="468477at2"/>
<accession>B4VLN8</accession>
<keyword evidence="3" id="KW-1185">Reference proteome</keyword>